<dbReference type="GO" id="GO:0005886">
    <property type="term" value="C:plasma membrane"/>
    <property type="evidence" value="ECO:0007669"/>
    <property type="project" value="UniProtKB-SubCell"/>
</dbReference>
<evidence type="ECO:0000256" key="3">
    <source>
        <dbReference type="ARBA" id="ARBA00022448"/>
    </source>
</evidence>
<feature type="transmembrane region" description="Helical" evidence="8">
    <location>
        <begin position="621"/>
        <end position="638"/>
    </location>
</feature>
<dbReference type="OrthoDB" id="442352at2759"/>
<keyword evidence="12" id="KW-1185">Reference proteome</keyword>
<gene>
    <name evidence="11" type="ORF">AV274_0139</name>
</gene>
<evidence type="ECO:0000313" key="11">
    <source>
        <dbReference type="EMBL" id="OAO18104.1"/>
    </source>
</evidence>
<dbReference type="InterPro" id="IPR016152">
    <property type="entry name" value="PTrfase/Anion_transptr"/>
</dbReference>
<dbReference type="Proteomes" id="UP000078348">
    <property type="component" value="Unassembled WGS sequence"/>
</dbReference>
<dbReference type="Pfam" id="PF07565">
    <property type="entry name" value="Band_3_cyto"/>
    <property type="match status" value="1"/>
</dbReference>
<dbReference type="PANTHER" id="PTHR43568">
    <property type="entry name" value="P PROTEIN"/>
    <property type="match status" value="1"/>
</dbReference>
<evidence type="ECO:0000256" key="5">
    <source>
        <dbReference type="ARBA" id="ARBA00022692"/>
    </source>
</evidence>
<dbReference type="InterPro" id="IPR051475">
    <property type="entry name" value="Diverse_Ion_Transporter"/>
</dbReference>
<keyword evidence="3" id="KW-0813">Transport</keyword>
<comment type="similarity">
    <text evidence="2">Belongs to the CitM (TC 2.A.11) transporter family.</text>
</comment>
<keyword evidence="4" id="KW-1003">Cell membrane</keyword>
<dbReference type="Gene3D" id="3.40.930.10">
    <property type="entry name" value="Mannitol-specific EII, Chain A"/>
    <property type="match status" value="1"/>
</dbReference>
<dbReference type="PANTHER" id="PTHR43568:SF1">
    <property type="entry name" value="P PROTEIN"/>
    <property type="match status" value="1"/>
</dbReference>
<evidence type="ECO:0000256" key="2">
    <source>
        <dbReference type="ARBA" id="ARBA00009843"/>
    </source>
</evidence>
<dbReference type="PRINTS" id="PR00758">
    <property type="entry name" value="ARSENICPUMP"/>
</dbReference>
<dbReference type="InterPro" id="IPR004680">
    <property type="entry name" value="Cit_transptr-like_dom"/>
</dbReference>
<evidence type="ECO:0000256" key="4">
    <source>
        <dbReference type="ARBA" id="ARBA00022475"/>
    </source>
</evidence>
<dbReference type="InterPro" id="IPR013769">
    <property type="entry name" value="Band3_cytoplasmic_dom"/>
</dbReference>
<reference evidence="11 12" key="1">
    <citation type="submission" date="2016-05" db="EMBL/GenBank/DDBJ databases">
        <title>Nuclear genome of Blastocystis sp. subtype 1 NandII.</title>
        <authorList>
            <person name="Gentekaki E."/>
            <person name="Curtis B."/>
            <person name="Stairs C."/>
            <person name="Eme L."/>
            <person name="Herman E."/>
            <person name="Klimes V."/>
            <person name="Arias M.C."/>
            <person name="Elias M."/>
            <person name="Hilliou F."/>
            <person name="Klute M."/>
            <person name="Malik S.-B."/>
            <person name="Pightling A."/>
            <person name="Rachubinski R."/>
            <person name="Salas D."/>
            <person name="Schlacht A."/>
            <person name="Suga H."/>
            <person name="Archibald J."/>
            <person name="Ball S.G."/>
            <person name="Clark G."/>
            <person name="Dacks J."/>
            <person name="Van Der Giezen M."/>
            <person name="Tsaousis A."/>
            <person name="Roger A."/>
        </authorList>
    </citation>
    <scope>NUCLEOTIDE SEQUENCE [LARGE SCALE GENOMIC DNA]</scope>
    <source>
        <strain evidence="12">ATCC 50177 / NandII</strain>
    </source>
</reference>
<dbReference type="GO" id="GO:0008509">
    <property type="term" value="F:monoatomic anion transmembrane transporter activity"/>
    <property type="evidence" value="ECO:0007669"/>
    <property type="project" value="InterPro"/>
</dbReference>
<feature type="transmembrane region" description="Helical" evidence="8">
    <location>
        <begin position="805"/>
        <end position="826"/>
    </location>
</feature>
<keyword evidence="7 8" id="KW-0472">Membrane</keyword>
<evidence type="ECO:0000256" key="6">
    <source>
        <dbReference type="ARBA" id="ARBA00022989"/>
    </source>
</evidence>
<dbReference type="SUPFAM" id="SSF55804">
    <property type="entry name" value="Phoshotransferase/anion transport protein"/>
    <property type="match status" value="1"/>
</dbReference>
<feature type="transmembrane region" description="Helical" evidence="8">
    <location>
        <begin position="678"/>
        <end position="701"/>
    </location>
</feature>
<feature type="transmembrane region" description="Helical" evidence="8">
    <location>
        <begin position="457"/>
        <end position="478"/>
    </location>
</feature>
<feature type="transmembrane region" description="Helical" evidence="8">
    <location>
        <begin position="421"/>
        <end position="437"/>
    </location>
</feature>
<dbReference type="InterPro" id="IPR000802">
    <property type="entry name" value="Arsenical_pump_ArsB"/>
</dbReference>
<accession>A0A196SQS6</accession>
<evidence type="ECO:0000256" key="7">
    <source>
        <dbReference type="ARBA" id="ARBA00023136"/>
    </source>
</evidence>
<protein>
    <submittedName>
        <fullName evidence="11">Transporter</fullName>
    </submittedName>
</protein>
<feature type="transmembrane region" description="Helical" evidence="8">
    <location>
        <begin position="394"/>
        <end position="414"/>
    </location>
</feature>
<proteinExistence type="inferred from homology"/>
<keyword evidence="6 8" id="KW-1133">Transmembrane helix</keyword>
<feature type="domain" description="Band 3 cytoplasmic" evidence="10">
    <location>
        <begin position="49"/>
        <end position="153"/>
    </location>
</feature>
<feature type="transmembrane region" description="Helical" evidence="8">
    <location>
        <begin position="764"/>
        <end position="785"/>
    </location>
</feature>
<organism evidence="11 12">
    <name type="scientific">Blastocystis sp. subtype 1 (strain ATCC 50177 / NandII)</name>
    <dbReference type="NCBI Taxonomy" id="478820"/>
    <lineage>
        <taxon>Eukaryota</taxon>
        <taxon>Sar</taxon>
        <taxon>Stramenopiles</taxon>
        <taxon>Bigyra</taxon>
        <taxon>Opalozoa</taxon>
        <taxon>Opalinata</taxon>
        <taxon>Blastocystidae</taxon>
        <taxon>Blastocystis</taxon>
    </lineage>
</organism>
<dbReference type="CDD" id="cd01116">
    <property type="entry name" value="P_permease"/>
    <property type="match status" value="1"/>
</dbReference>
<name>A0A196SQS6_BLAHN</name>
<evidence type="ECO:0000313" key="12">
    <source>
        <dbReference type="Proteomes" id="UP000078348"/>
    </source>
</evidence>
<evidence type="ECO:0000259" key="10">
    <source>
        <dbReference type="Pfam" id="PF07565"/>
    </source>
</evidence>
<evidence type="ECO:0000256" key="8">
    <source>
        <dbReference type="SAM" id="Phobius"/>
    </source>
</evidence>
<evidence type="ECO:0000259" key="9">
    <source>
        <dbReference type="Pfam" id="PF03600"/>
    </source>
</evidence>
<feature type="domain" description="Citrate transporter-like" evidence="9">
    <location>
        <begin position="409"/>
        <end position="771"/>
    </location>
</feature>
<dbReference type="STRING" id="478820.A0A196SQS6"/>
<keyword evidence="5 8" id="KW-0812">Transmembrane</keyword>
<dbReference type="GO" id="GO:0015105">
    <property type="term" value="F:arsenite transmembrane transporter activity"/>
    <property type="evidence" value="ECO:0007669"/>
    <property type="project" value="InterPro"/>
</dbReference>
<dbReference type="EMBL" id="LXWW01000006">
    <property type="protein sequence ID" value="OAO18104.1"/>
    <property type="molecule type" value="Genomic_DNA"/>
</dbReference>
<feature type="transmembrane region" description="Helical" evidence="8">
    <location>
        <begin position="490"/>
        <end position="507"/>
    </location>
</feature>
<dbReference type="AlphaFoldDB" id="A0A196SQS6"/>
<sequence length="831" mass="92348">MVFDAEAETLLDVVNLTLDEAELKKLTTPVQRDAILRLFSKEEATARATTSTKESCRVYCATLSFLKAPLLAMVRLKNPIVVEATRQEIRYYLFALGNEATPRDELHEIGRSFSLMMSQNWFSNAARKINSAQLFFKLMEHFMARCMMLPPPDPLSQAPFQLRRADREVAPGCWKKRGSEKVVMMIPSNTYQRATHQLRHRQRVIQDHDAELARDALTKEPTVEELEAKPTPYLSRLAPRDIVVGVLTAVACIAVMLLLNLHDFQPPSDGLHATPMLGYSMEIPGGLRALARDEEVFYALPARPRGLYEFRVSVQRSAERAALFYEVMENRTGELRPLTDRFALVASLAEEVEELREVDVASAAGDGTLFVHVSSNTSRALSFVMHPEALRPLGQHRVLLGALLLVLVYTLLLLEVINRAIVAFIGAFVALLLYALVFEAPDLSTVVGWMDSSTLCLLFGMMIMIQMLSTTGFFEFMAIRMFILSRGNALALNFALCMLTALCSAFLDNVTTMLLIAPVTIELCGIMKMSPIPFLLPEVVFSNIGGTATQIGDPPNIIIGNMLSEYIGFIDFIKHCTPNVLLCIVFVYPLVYLFFKNDFKQARCEVDKSLVDKYQIKNKPLLLKCGIVLLSVIVLFFLHPVHHVNTSFIAIAGAFACLLLGTNEDLHTTFELLEWETLVFFAGLFIMIECVNQLGVIRAIGNGVSALIEHAPMKWRSFIAHMLILWVSGIVSSVLDNIAFIATMIPVIQILAVNPLLNLDIRDLAWTLAFGACFGGNGTLVGAGANLVTAGISTSKGYPITFRSFFKFGATSTLVTLLVSTVYVLIRYVKF</sequence>
<dbReference type="Pfam" id="PF03600">
    <property type="entry name" value="CitMHS"/>
    <property type="match status" value="1"/>
</dbReference>
<comment type="subcellular location">
    <subcellularLocation>
        <location evidence="1">Cell membrane</location>
        <topology evidence="1">Multi-pass membrane protein</topology>
    </subcellularLocation>
</comment>
<comment type="caution">
    <text evidence="11">The sequence shown here is derived from an EMBL/GenBank/DDBJ whole genome shotgun (WGS) entry which is preliminary data.</text>
</comment>
<evidence type="ECO:0000256" key="1">
    <source>
        <dbReference type="ARBA" id="ARBA00004651"/>
    </source>
</evidence>
<feature type="transmembrane region" description="Helical" evidence="8">
    <location>
        <begin position="572"/>
        <end position="595"/>
    </location>
</feature>